<dbReference type="EMBL" id="CAEKKB010000007">
    <property type="protein sequence ID" value="CAB4318283.1"/>
    <property type="molecule type" value="Genomic_DNA"/>
</dbReference>
<accession>A0A6J5VFZ1</accession>
<evidence type="ECO:0000313" key="3">
    <source>
        <dbReference type="Proteomes" id="UP000507222"/>
    </source>
</evidence>
<dbReference type="EMBL" id="CAEKDK010000007">
    <property type="protein sequence ID" value="CAB4287910.1"/>
    <property type="molecule type" value="Genomic_DNA"/>
</dbReference>
<organism evidence="1 3">
    <name type="scientific">Prunus armeniaca</name>
    <name type="common">Apricot</name>
    <name type="synonym">Armeniaca vulgaris</name>
    <dbReference type="NCBI Taxonomy" id="36596"/>
    <lineage>
        <taxon>Eukaryota</taxon>
        <taxon>Viridiplantae</taxon>
        <taxon>Streptophyta</taxon>
        <taxon>Embryophyta</taxon>
        <taxon>Tracheophyta</taxon>
        <taxon>Spermatophyta</taxon>
        <taxon>Magnoliopsida</taxon>
        <taxon>eudicotyledons</taxon>
        <taxon>Gunneridae</taxon>
        <taxon>Pentapetalae</taxon>
        <taxon>rosids</taxon>
        <taxon>fabids</taxon>
        <taxon>Rosales</taxon>
        <taxon>Rosaceae</taxon>
        <taxon>Amygdaloideae</taxon>
        <taxon>Amygdaleae</taxon>
        <taxon>Prunus</taxon>
    </lineage>
</organism>
<evidence type="ECO:0000313" key="2">
    <source>
        <dbReference type="EMBL" id="CAB4318283.1"/>
    </source>
</evidence>
<proteinExistence type="predicted"/>
<reference evidence="4" key="1">
    <citation type="journal article" date="2020" name="Genome Biol.">
        <title>Gamete binning: chromosome-level and haplotype-resolved genome assembly enabled by high-throughput single-cell sequencing of gamete genomes.</title>
        <authorList>
            <person name="Campoy J.A."/>
            <person name="Sun H."/>
            <person name="Goel M."/>
            <person name="Jiao W.-B."/>
            <person name="Folz-Donahue K."/>
            <person name="Wang N."/>
            <person name="Rubio M."/>
            <person name="Liu C."/>
            <person name="Kukat C."/>
            <person name="Ruiz D."/>
            <person name="Huettel B."/>
            <person name="Schneeberger K."/>
        </authorList>
    </citation>
    <scope>NUCLEOTIDE SEQUENCE [LARGE SCALE GENOMIC DNA]</scope>
    <source>
        <strain evidence="4">cv. Rojo Pasion</strain>
    </source>
</reference>
<sequence length="60" mass="6702">MELKNFFASERLAEVKGGLRFGDCGCCDGSWEVYSFRSVIDIVSARARFFAMAQNEKPGC</sequence>
<gene>
    <name evidence="1" type="ORF">CURHAP_LOCUS45932</name>
    <name evidence="2" type="ORF">ORAREDHAP_LOCUS45280</name>
</gene>
<keyword evidence="4" id="KW-1185">Reference proteome</keyword>
<evidence type="ECO:0000313" key="1">
    <source>
        <dbReference type="EMBL" id="CAB4287910.1"/>
    </source>
</evidence>
<dbReference type="AlphaFoldDB" id="A0A6J5VFZ1"/>
<evidence type="ECO:0000313" key="4">
    <source>
        <dbReference type="Proteomes" id="UP000507245"/>
    </source>
</evidence>
<protein>
    <submittedName>
        <fullName evidence="1">Uncharacterized protein</fullName>
    </submittedName>
</protein>
<dbReference type="Proteomes" id="UP000507245">
    <property type="component" value="Unassembled WGS sequence"/>
</dbReference>
<dbReference type="Proteomes" id="UP000507222">
    <property type="component" value="Unassembled WGS sequence"/>
</dbReference>
<name>A0A6J5VFZ1_PRUAR</name>
<reference evidence="1 3" key="2">
    <citation type="submission" date="2020-05" db="EMBL/GenBank/DDBJ databases">
        <authorList>
            <person name="Campoy J."/>
            <person name="Schneeberger K."/>
            <person name="Spophaly S."/>
        </authorList>
    </citation>
    <scope>NUCLEOTIDE SEQUENCE [LARGE SCALE GENOMIC DNA]</scope>
    <source>
        <strain evidence="1">PruArmRojPasFocal</strain>
    </source>
</reference>